<feature type="transmembrane region" description="Helical" evidence="7">
    <location>
        <begin position="258"/>
        <end position="278"/>
    </location>
</feature>
<keyword evidence="3" id="KW-1003">Cell membrane</keyword>
<evidence type="ECO:0000313" key="8">
    <source>
        <dbReference type="EMBL" id="MDN4526178.1"/>
    </source>
</evidence>
<feature type="transmembrane region" description="Helical" evidence="7">
    <location>
        <begin position="94"/>
        <end position="116"/>
    </location>
</feature>
<evidence type="ECO:0000256" key="1">
    <source>
        <dbReference type="ARBA" id="ARBA00004651"/>
    </source>
</evidence>
<dbReference type="PANTHER" id="PTHR34184:SF4">
    <property type="entry name" value="UPF0718 PROTEIN YCGR"/>
    <property type="match status" value="1"/>
</dbReference>
<evidence type="ECO:0000256" key="3">
    <source>
        <dbReference type="ARBA" id="ARBA00022475"/>
    </source>
</evidence>
<evidence type="ECO:0000256" key="5">
    <source>
        <dbReference type="ARBA" id="ARBA00022989"/>
    </source>
</evidence>
<reference evidence="8" key="1">
    <citation type="submission" date="2023-07" db="EMBL/GenBank/DDBJ databases">
        <title>Fictibacillus sp. isolated from freshwater pond.</title>
        <authorList>
            <person name="Kirdat K."/>
            <person name="Bhat A."/>
            <person name="Mourya A."/>
            <person name="Yadav A."/>
        </authorList>
    </citation>
    <scope>NUCLEOTIDE SEQUENCE</scope>
    <source>
        <strain evidence="8">NE201</strain>
    </source>
</reference>
<organism evidence="8 9">
    <name type="scientific">Fictibacillus fluitans</name>
    <dbReference type="NCBI Taxonomy" id="3058422"/>
    <lineage>
        <taxon>Bacteria</taxon>
        <taxon>Bacillati</taxon>
        <taxon>Bacillota</taxon>
        <taxon>Bacilli</taxon>
        <taxon>Bacillales</taxon>
        <taxon>Fictibacillaceae</taxon>
        <taxon>Fictibacillus</taxon>
    </lineage>
</organism>
<evidence type="ECO:0000256" key="4">
    <source>
        <dbReference type="ARBA" id="ARBA00022692"/>
    </source>
</evidence>
<dbReference type="RefSeq" id="WP_301167204.1">
    <property type="nucleotide sequence ID" value="NZ_JAUHTR010000009.1"/>
</dbReference>
<dbReference type="InterPro" id="IPR052923">
    <property type="entry name" value="UPF0718"/>
</dbReference>
<accession>A0ABT8HZL6</accession>
<dbReference type="Proteomes" id="UP001172721">
    <property type="component" value="Unassembled WGS sequence"/>
</dbReference>
<sequence length="339" mass="37877">MQVNKNIGVFRKELIGFGLLFMFLTAFFFMEQIKTGPVMKDLPGTIVHVNTIFLSILIEAIPFILLGVFVSALIQTFVSEESLQKYLPKNPVLAVLPAALFGLLAPICECAIVPVVRRLIKKGMPLHIGFVFLAAAPIVNPVVILSTYYAFRNDLTILYSRMGLGILVAIVTGLFIWILFRNSDQLKWSKEEMVSRREDSTVKPKMNRLKQTLYHASDEFFDTGKYIIIGAFLASLFQTLLDREFLLSIGNDEIRSTGIMMGLAFLLSVCSEADAFIAASFNGTFSKTSLIAFLVFGPMLDVKNAIMLFAYFKSKFVMVFITLITVLVFGSVLILSHFV</sequence>
<feature type="transmembrane region" description="Helical" evidence="7">
    <location>
        <begin position="14"/>
        <end position="30"/>
    </location>
</feature>
<comment type="caution">
    <text evidence="8">The sequence shown here is derived from an EMBL/GenBank/DDBJ whole genome shotgun (WGS) entry which is preliminary data.</text>
</comment>
<evidence type="ECO:0000313" key="9">
    <source>
        <dbReference type="Proteomes" id="UP001172721"/>
    </source>
</evidence>
<evidence type="ECO:0000256" key="6">
    <source>
        <dbReference type="ARBA" id="ARBA00023136"/>
    </source>
</evidence>
<feature type="transmembrane region" description="Helical" evidence="7">
    <location>
        <begin position="157"/>
        <end position="180"/>
    </location>
</feature>
<comment type="similarity">
    <text evidence="2">Belongs to the UPF0718 family.</text>
</comment>
<dbReference type="Pfam" id="PF03773">
    <property type="entry name" value="ArsP_1"/>
    <property type="match status" value="1"/>
</dbReference>
<name>A0ABT8HZL6_9BACL</name>
<feature type="transmembrane region" description="Helical" evidence="7">
    <location>
        <begin position="128"/>
        <end position="151"/>
    </location>
</feature>
<gene>
    <name evidence="8" type="ORF">QYB97_16965</name>
</gene>
<feature type="transmembrane region" description="Helical" evidence="7">
    <location>
        <begin position="318"/>
        <end position="338"/>
    </location>
</feature>
<feature type="transmembrane region" description="Helical" evidence="7">
    <location>
        <begin position="290"/>
        <end position="312"/>
    </location>
</feature>
<keyword evidence="6 7" id="KW-0472">Membrane</keyword>
<proteinExistence type="inferred from homology"/>
<keyword evidence="4 7" id="KW-0812">Transmembrane</keyword>
<keyword evidence="5 7" id="KW-1133">Transmembrane helix</keyword>
<dbReference type="EMBL" id="JAUHTR010000009">
    <property type="protein sequence ID" value="MDN4526178.1"/>
    <property type="molecule type" value="Genomic_DNA"/>
</dbReference>
<comment type="subcellular location">
    <subcellularLocation>
        <location evidence="1">Cell membrane</location>
        <topology evidence="1">Multi-pass membrane protein</topology>
    </subcellularLocation>
</comment>
<feature type="transmembrane region" description="Helical" evidence="7">
    <location>
        <begin position="51"/>
        <end position="74"/>
    </location>
</feature>
<dbReference type="InterPro" id="IPR005524">
    <property type="entry name" value="DUF318"/>
</dbReference>
<keyword evidence="9" id="KW-1185">Reference proteome</keyword>
<dbReference type="PANTHER" id="PTHR34184">
    <property type="entry name" value="UPF0718 PROTEIN YCGR"/>
    <property type="match status" value="1"/>
</dbReference>
<protein>
    <submittedName>
        <fullName evidence="8">Permease</fullName>
    </submittedName>
</protein>
<evidence type="ECO:0000256" key="2">
    <source>
        <dbReference type="ARBA" id="ARBA00006386"/>
    </source>
</evidence>
<evidence type="ECO:0000256" key="7">
    <source>
        <dbReference type="SAM" id="Phobius"/>
    </source>
</evidence>